<feature type="domain" description="Carboxylesterase type B" evidence="6">
    <location>
        <begin position="33"/>
        <end position="238"/>
    </location>
</feature>
<evidence type="ECO:0000256" key="4">
    <source>
        <dbReference type="ARBA" id="ARBA00023180"/>
    </source>
</evidence>
<keyword evidence="3 5" id="KW-0378">Hydrolase</keyword>
<gene>
    <name evidence="7" type="ORF">OTU49_015531</name>
</gene>
<dbReference type="InterPro" id="IPR002018">
    <property type="entry name" value="CarbesteraseB"/>
</dbReference>
<dbReference type="Pfam" id="PF00135">
    <property type="entry name" value="COesterase"/>
    <property type="match status" value="1"/>
</dbReference>
<sequence>RMQHLAVCVWIAVVVTAGCQSLRAGRYPGHGPAVVSTAQGMVAGITEKSLNGRSFWSYYGIPYAKPPVGQLRLRDPLPAEPWDGLRNATVVPQPCLQVEFHTAFAEMRLTPQQVVGTEDCLYLNVFTPTVASPQPLPVMVYIPGGAFFAGGTHEYQPHVLLNHDIVLVVLQYRVGILGFLSTEDSVIPGNLGLKDQTMALHWVQNNIYNFGGDPNCVTIIGQSAGGAAVHFQILTPKS</sequence>
<keyword evidence="4" id="KW-0325">Glycoprotein</keyword>
<keyword evidence="5" id="KW-0732">Signal</keyword>
<dbReference type="AlphaFoldDB" id="A0AAW0YD60"/>
<keyword evidence="8" id="KW-1185">Reference proteome</keyword>
<feature type="signal peptide" evidence="5">
    <location>
        <begin position="1"/>
        <end position="19"/>
    </location>
</feature>
<evidence type="ECO:0000259" key="6">
    <source>
        <dbReference type="Pfam" id="PF00135"/>
    </source>
</evidence>
<accession>A0AAW0YD60</accession>
<reference evidence="7 8" key="1">
    <citation type="journal article" date="2024" name="BMC Genomics">
        <title>Genome assembly of redclaw crayfish (Cherax quadricarinatus) provides insights into its immune adaptation and hypoxia tolerance.</title>
        <authorList>
            <person name="Liu Z."/>
            <person name="Zheng J."/>
            <person name="Li H."/>
            <person name="Fang K."/>
            <person name="Wang S."/>
            <person name="He J."/>
            <person name="Zhou D."/>
            <person name="Weng S."/>
            <person name="Chi M."/>
            <person name="Gu Z."/>
            <person name="He J."/>
            <person name="Li F."/>
            <person name="Wang M."/>
        </authorList>
    </citation>
    <scope>NUCLEOTIDE SEQUENCE [LARGE SCALE GENOMIC DNA]</scope>
    <source>
        <strain evidence="7">ZL_2023a</strain>
    </source>
</reference>
<comment type="caution">
    <text evidence="7">The sequence shown here is derived from an EMBL/GenBank/DDBJ whole genome shotgun (WGS) entry which is preliminary data.</text>
</comment>
<name>A0AAW0YD60_CHEQU</name>
<dbReference type="PROSITE" id="PS00941">
    <property type="entry name" value="CARBOXYLESTERASE_B_2"/>
    <property type="match status" value="1"/>
</dbReference>
<dbReference type="PROSITE" id="PS00122">
    <property type="entry name" value="CARBOXYLESTERASE_B_1"/>
    <property type="match status" value="1"/>
</dbReference>
<dbReference type="InterPro" id="IPR050309">
    <property type="entry name" value="Type-B_Carboxylest/Lipase"/>
</dbReference>
<evidence type="ECO:0000256" key="5">
    <source>
        <dbReference type="RuleBase" id="RU361235"/>
    </source>
</evidence>
<feature type="non-terminal residue" evidence="7">
    <location>
        <position position="1"/>
    </location>
</feature>
<organism evidence="7 8">
    <name type="scientific">Cherax quadricarinatus</name>
    <name type="common">Australian red claw crayfish</name>
    <dbReference type="NCBI Taxonomy" id="27406"/>
    <lineage>
        <taxon>Eukaryota</taxon>
        <taxon>Metazoa</taxon>
        <taxon>Ecdysozoa</taxon>
        <taxon>Arthropoda</taxon>
        <taxon>Crustacea</taxon>
        <taxon>Multicrustacea</taxon>
        <taxon>Malacostraca</taxon>
        <taxon>Eumalacostraca</taxon>
        <taxon>Eucarida</taxon>
        <taxon>Decapoda</taxon>
        <taxon>Pleocyemata</taxon>
        <taxon>Astacidea</taxon>
        <taxon>Parastacoidea</taxon>
        <taxon>Parastacidae</taxon>
        <taxon>Cherax</taxon>
    </lineage>
</organism>
<evidence type="ECO:0000256" key="3">
    <source>
        <dbReference type="ARBA" id="ARBA00022801"/>
    </source>
</evidence>
<dbReference type="InterPro" id="IPR019826">
    <property type="entry name" value="Carboxylesterase_B_AS"/>
</dbReference>
<evidence type="ECO:0000256" key="1">
    <source>
        <dbReference type="ARBA" id="ARBA00005964"/>
    </source>
</evidence>
<protein>
    <recommendedName>
        <fullName evidence="5">Carboxylic ester hydrolase</fullName>
        <ecNumber evidence="5">3.1.1.-</ecNumber>
    </recommendedName>
</protein>
<dbReference type="EMBL" id="JARKIK010000009">
    <property type="protein sequence ID" value="KAK8749770.1"/>
    <property type="molecule type" value="Genomic_DNA"/>
</dbReference>
<comment type="similarity">
    <text evidence="1 5">Belongs to the type-B carboxylesterase/lipase family.</text>
</comment>
<dbReference type="GO" id="GO:0052689">
    <property type="term" value="F:carboxylic ester hydrolase activity"/>
    <property type="evidence" value="ECO:0007669"/>
    <property type="project" value="UniProtKB-KW"/>
</dbReference>
<dbReference type="InterPro" id="IPR029058">
    <property type="entry name" value="AB_hydrolase_fold"/>
</dbReference>
<proteinExistence type="inferred from homology"/>
<keyword evidence="2" id="KW-0719">Serine esterase</keyword>
<dbReference type="PANTHER" id="PTHR11559">
    <property type="entry name" value="CARBOXYLESTERASE"/>
    <property type="match status" value="1"/>
</dbReference>
<evidence type="ECO:0000313" key="8">
    <source>
        <dbReference type="Proteomes" id="UP001445076"/>
    </source>
</evidence>
<evidence type="ECO:0000313" key="7">
    <source>
        <dbReference type="EMBL" id="KAK8749770.1"/>
    </source>
</evidence>
<feature type="non-terminal residue" evidence="7">
    <location>
        <position position="238"/>
    </location>
</feature>
<dbReference type="InterPro" id="IPR019819">
    <property type="entry name" value="Carboxylesterase_B_CS"/>
</dbReference>
<dbReference type="SUPFAM" id="SSF53474">
    <property type="entry name" value="alpha/beta-Hydrolases"/>
    <property type="match status" value="1"/>
</dbReference>
<evidence type="ECO:0000256" key="2">
    <source>
        <dbReference type="ARBA" id="ARBA00022487"/>
    </source>
</evidence>
<dbReference type="Gene3D" id="3.40.50.1820">
    <property type="entry name" value="alpha/beta hydrolase"/>
    <property type="match status" value="1"/>
</dbReference>
<dbReference type="Proteomes" id="UP001445076">
    <property type="component" value="Unassembled WGS sequence"/>
</dbReference>
<dbReference type="EC" id="3.1.1.-" evidence="5"/>
<feature type="chain" id="PRO_5043101110" description="Carboxylic ester hydrolase" evidence="5">
    <location>
        <begin position="20"/>
        <end position="238"/>
    </location>
</feature>